<name>A0A8D3AFX8_SCOMX</name>
<dbReference type="Gene3D" id="3.80.10.10">
    <property type="entry name" value="Ribonuclease Inhibitor"/>
    <property type="match status" value="1"/>
</dbReference>
<evidence type="ECO:0000256" key="2">
    <source>
        <dbReference type="ARBA" id="ARBA00022786"/>
    </source>
</evidence>
<keyword evidence="2" id="KW-0833">Ubl conjugation pathway</keyword>
<dbReference type="SUPFAM" id="SSF52047">
    <property type="entry name" value="RNI-like"/>
    <property type="match status" value="1"/>
</dbReference>
<organism evidence="4 5">
    <name type="scientific">Scophthalmus maximus</name>
    <name type="common">Turbot</name>
    <name type="synonym">Psetta maxima</name>
    <dbReference type="NCBI Taxonomy" id="52904"/>
    <lineage>
        <taxon>Eukaryota</taxon>
        <taxon>Metazoa</taxon>
        <taxon>Chordata</taxon>
        <taxon>Craniata</taxon>
        <taxon>Vertebrata</taxon>
        <taxon>Euteleostomi</taxon>
        <taxon>Actinopterygii</taxon>
        <taxon>Neopterygii</taxon>
        <taxon>Teleostei</taxon>
        <taxon>Neoteleostei</taxon>
        <taxon>Acanthomorphata</taxon>
        <taxon>Carangaria</taxon>
        <taxon>Pleuronectiformes</taxon>
        <taxon>Pleuronectoidei</taxon>
        <taxon>Scophthalmidae</taxon>
        <taxon>Scophthalmus</taxon>
    </lineage>
</organism>
<evidence type="ECO:0000313" key="5">
    <source>
        <dbReference type="Proteomes" id="UP000694558"/>
    </source>
</evidence>
<proteinExistence type="inferred from homology"/>
<evidence type="ECO:0000256" key="1">
    <source>
        <dbReference type="ARBA" id="ARBA00009420"/>
    </source>
</evidence>
<sequence>LHKDQAEDAEGPRALSDLCLAQVCRSLDSQCSRRADGSMSLSRAPLFPQETADQLLHRMVTAGILNDTTVGIFRDREVLRLRRASIRCCPVSAAAFRLALCPHRLQELDASWVPGGISGANIVSGLASNPECRSSLQRLSLNGLCLDWESLDEDEGVRVGFGCLQGLRTLNLADTDLTDAALEDICTLPQLETLDVSCSAVSELTALLGCKNTLRSFIAHRLRQFDMSPAGLLLVLSQLHALRHLDFSDDHFAVGDGDGGDGDEAARQLLEGSPRLLPSLVSLDISGRKRVTEAAVRVFVEARSGLVFLGLLATGVSSCDVLSSQGNLKVTGEANENQVCESLRRYRGRECFVREALVHLYNLTTDIDKPRPDILKLVLSGMQSHPTSLHVHLVATACAFNLTTQDLAEAMPVRLLTSTVTQLLHAHEDLPQPPVQKNCLLALCSDYILQDVPFDKYLAATLVINWLSSHEDPTLQRMAVAVISVLVAKLSTEQTAQLSKDVFIMKQLLAIVQQRAMEGEADSTLKFALSALWNLTDEMPNAAHNFIQCQGLELYEEVLESYYTEPSIQQKVLGLLNNIAEVEDLQAALLEEDLLQHVLALLQDPQVEVGVRYFAGGILAQLVSRPEAWTLDEELRATIVKELHTSIMTWTSLEREMVSYRSFQPFCPLLQTCQPSGVQLWAVWAVHLVCSQNGKTHKLYCGDPRVIACSVLRMVEQHQSHWGGFNERNGP</sequence>
<dbReference type="PANTHER" id="PTHR12904:SF22">
    <property type="entry name" value="ZYG-11 FAMILY MEMBER B, CELL CYCLE REGULATOR"/>
    <property type="match status" value="1"/>
</dbReference>
<dbReference type="Pfam" id="PF22964">
    <property type="entry name" value="ZER1-like_2nd"/>
    <property type="match status" value="1"/>
</dbReference>
<evidence type="ECO:0000259" key="3">
    <source>
        <dbReference type="Pfam" id="PF22964"/>
    </source>
</evidence>
<comment type="similarity">
    <text evidence="1">Belongs to the zyg-11 family.</text>
</comment>
<dbReference type="InterPro" id="IPR051341">
    <property type="entry name" value="Zyg-11_UBL_adapter"/>
</dbReference>
<reference evidence="4" key="2">
    <citation type="submission" date="2025-08" db="UniProtKB">
        <authorList>
            <consortium name="Ensembl"/>
        </authorList>
    </citation>
    <scope>IDENTIFICATION</scope>
</reference>
<dbReference type="InterPro" id="IPR016024">
    <property type="entry name" value="ARM-type_fold"/>
</dbReference>
<dbReference type="InterPro" id="IPR055142">
    <property type="entry name" value="ZER1-like_C"/>
</dbReference>
<reference evidence="4" key="1">
    <citation type="submission" date="2023-05" db="EMBL/GenBank/DDBJ databases">
        <title>High-quality long-read genome of Scophthalmus maximus.</title>
        <authorList>
            <person name="Lien S."/>
            <person name="Martinez P."/>
        </authorList>
    </citation>
    <scope>NUCLEOTIDE SEQUENCE [LARGE SCALE GENOMIC DNA]</scope>
</reference>
<dbReference type="GO" id="GO:0031462">
    <property type="term" value="C:Cul2-RING ubiquitin ligase complex"/>
    <property type="evidence" value="ECO:0007669"/>
    <property type="project" value="TreeGrafter"/>
</dbReference>
<dbReference type="Proteomes" id="UP000694558">
    <property type="component" value="Chromosome 7"/>
</dbReference>
<evidence type="ECO:0000313" key="4">
    <source>
        <dbReference type="Ensembl" id="ENSSMAP00000017628.2"/>
    </source>
</evidence>
<dbReference type="AlphaFoldDB" id="A0A8D3AFX8"/>
<accession>A0A8D3AFX8</accession>
<dbReference type="Gene3D" id="1.25.10.10">
    <property type="entry name" value="Leucine-rich Repeat Variant"/>
    <property type="match status" value="1"/>
</dbReference>
<dbReference type="InterPro" id="IPR011989">
    <property type="entry name" value="ARM-like"/>
</dbReference>
<dbReference type="Ensembl" id="ENSSMAT00000017843.2">
    <property type="protein sequence ID" value="ENSSMAP00000017628.2"/>
    <property type="gene ID" value="ENSSMAG00000010618.2"/>
</dbReference>
<dbReference type="GeneTree" id="ENSGT00530000063187"/>
<dbReference type="SUPFAM" id="SSF48371">
    <property type="entry name" value="ARM repeat"/>
    <property type="match status" value="1"/>
</dbReference>
<feature type="domain" description="Protein zer-1 homolog-like C-terminal" evidence="3">
    <location>
        <begin position="381"/>
        <end position="696"/>
    </location>
</feature>
<dbReference type="PANTHER" id="PTHR12904">
    <property type="match status" value="1"/>
</dbReference>
<dbReference type="InterPro" id="IPR032675">
    <property type="entry name" value="LRR_dom_sf"/>
</dbReference>
<protein>
    <recommendedName>
        <fullName evidence="3">Protein zer-1 homolog-like C-terminal domain-containing protein</fullName>
    </recommendedName>
</protein>